<dbReference type="GeneID" id="24703083"/>
<dbReference type="RefSeq" id="YP_009154180.1">
    <property type="nucleotide sequence ID" value="NC_027415.1"/>
</dbReference>
<reference evidence="1" key="1">
    <citation type="journal article" date="2015" name="Mitochondrial DNA">
        <title>The complete chloroplast genome of the Taiwan red pine Pinus taiwanensis (Pinaceae).</title>
        <authorList>
            <person name="Fang M.F."/>
            <person name="Wang Y.J."/>
            <person name="Zu Y.M."/>
            <person name="Dong W.L."/>
            <person name="Wang R.N."/>
            <person name="Deng T.T."/>
            <person name="Li Z.H."/>
        </authorList>
    </citation>
    <scope>NUCLEOTIDE SEQUENCE</scope>
</reference>
<accession>A0A0U2A041</accession>
<dbReference type="AlphaFoldDB" id="A0A0U2A041"/>
<sequence>MGFYQLVPTWDDKLMVSLHCRDPKEYFHLRALLRCESFRKQCQTKKPKKH</sequence>
<evidence type="ECO:0000313" key="1">
    <source>
        <dbReference type="EMBL" id="AKE32371.1"/>
    </source>
</evidence>
<protein>
    <submittedName>
        <fullName evidence="1">ORF50</fullName>
    </submittedName>
</protein>
<keyword evidence="1" id="KW-0150">Chloroplast</keyword>
<organism evidence="1">
    <name type="scientific">Pinus taiwanensis</name>
    <dbReference type="NCBI Taxonomy" id="261914"/>
    <lineage>
        <taxon>Eukaryota</taxon>
        <taxon>Viridiplantae</taxon>
        <taxon>Streptophyta</taxon>
        <taxon>Embryophyta</taxon>
        <taxon>Tracheophyta</taxon>
        <taxon>Spermatophyta</taxon>
        <taxon>Pinopsida</taxon>
        <taxon>Pinidae</taxon>
        <taxon>Conifers I</taxon>
        <taxon>Pinales</taxon>
        <taxon>Pinaceae</taxon>
        <taxon>Pinus</taxon>
        <taxon>Pinus subgen. Pinus</taxon>
    </lineage>
</organism>
<proteinExistence type="predicted"/>
<dbReference type="EMBL" id="KP771703">
    <property type="protein sequence ID" value="AKE32371.1"/>
    <property type="molecule type" value="Genomic_DNA"/>
</dbReference>
<reference evidence="1" key="2">
    <citation type="submission" date="2015-02" db="EMBL/GenBank/DDBJ databases">
        <authorList>
            <person name="Chooi Y.-H."/>
        </authorList>
    </citation>
    <scope>NUCLEOTIDE SEQUENCE</scope>
</reference>
<keyword evidence="1" id="KW-0934">Plastid</keyword>
<name>A0A0U2A041_9CONI</name>
<geneLocation type="chloroplast" evidence="1"/>